<keyword evidence="2" id="KW-1133">Transmembrane helix</keyword>
<protein>
    <submittedName>
        <fullName evidence="3">Uncharacterized protein</fullName>
    </submittedName>
</protein>
<organism evidence="3 4">
    <name type="scientific">Vigna unguiculata</name>
    <name type="common">Cowpea</name>
    <dbReference type="NCBI Taxonomy" id="3917"/>
    <lineage>
        <taxon>Eukaryota</taxon>
        <taxon>Viridiplantae</taxon>
        <taxon>Streptophyta</taxon>
        <taxon>Embryophyta</taxon>
        <taxon>Tracheophyta</taxon>
        <taxon>Spermatophyta</taxon>
        <taxon>Magnoliopsida</taxon>
        <taxon>eudicotyledons</taxon>
        <taxon>Gunneridae</taxon>
        <taxon>Pentapetalae</taxon>
        <taxon>rosids</taxon>
        <taxon>fabids</taxon>
        <taxon>Fabales</taxon>
        <taxon>Fabaceae</taxon>
        <taxon>Papilionoideae</taxon>
        <taxon>50 kb inversion clade</taxon>
        <taxon>NPAAA clade</taxon>
        <taxon>indigoferoid/millettioid clade</taxon>
        <taxon>Phaseoleae</taxon>
        <taxon>Vigna</taxon>
    </lineage>
</organism>
<feature type="region of interest" description="Disordered" evidence="1">
    <location>
        <begin position="86"/>
        <end position="111"/>
    </location>
</feature>
<reference evidence="3 4" key="1">
    <citation type="submission" date="2019-04" db="EMBL/GenBank/DDBJ databases">
        <title>An improved genome assembly and genetic linkage map for asparagus bean, Vigna unguiculata ssp. sesquipedialis.</title>
        <authorList>
            <person name="Xia Q."/>
            <person name="Zhang R."/>
            <person name="Dong Y."/>
        </authorList>
    </citation>
    <scope>NUCLEOTIDE SEQUENCE [LARGE SCALE GENOMIC DNA]</scope>
    <source>
        <tissue evidence="3">Leaf</tissue>
    </source>
</reference>
<gene>
    <name evidence="3" type="ORF">DEO72_LG6g1379</name>
</gene>
<evidence type="ECO:0000313" key="3">
    <source>
        <dbReference type="EMBL" id="QCD96672.1"/>
    </source>
</evidence>
<dbReference type="AlphaFoldDB" id="A0A4D6M5U8"/>
<name>A0A4D6M5U8_VIGUN</name>
<feature type="compositionally biased region" description="Basic and acidic residues" evidence="1">
    <location>
        <begin position="97"/>
        <end position="106"/>
    </location>
</feature>
<keyword evidence="2" id="KW-0472">Membrane</keyword>
<evidence type="ECO:0000256" key="2">
    <source>
        <dbReference type="SAM" id="Phobius"/>
    </source>
</evidence>
<evidence type="ECO:0000313" key="4">
    <source>
        <dbReference type="Proteomes" id="UP000501690"/>
    </source>
</evidence>
<accession>A0A4D6M5U8</accession>
<sequence>MFLFWFESPGGDESLPGDATLVAFWLMVFMLIWGKKKSEIVGGRKVWVRSWEGGVACEEARSKESRWILLGCKVNDSEEKLVVKNGRHVGTTNSSEMGKRSGKQEPTKSSAKTSCRVLLAVTRKQWLWNDAGTGWSVVTARRSGTVSPGDVWSEPGGNGIVLASWEVHIQLLSRGDTSEVRRAGLRAGRFVGQDHERAGSCEHHVPETKANQFSPFLFVCGDDRVIRYTGADVDTGGVEDVQMAE</sequence>
<dbReference type="EMBL" id="CP039350">
    <property type="protein sequence ID" value="QCD96672.1"/>
    <property type="molecule type" value="Genomic_DNA"/>
</dbReference>
<keyword evidence="4" id="KW-1185">Reference proteome</keyword>
<evidence type="ECO:0000256" key="1">
    <source>
        <dbReference type="SAM" id="MobiDB-lite"/>
    </source>
</evidence>
<keyword evidence="2" id="KW-0812">Transmembrane</keyword>
<dbReference type="Proteomes" id="UP000501690">
    <property type="component" value="Linkage Group LG6"/>
</dbReference>
<proteinExistence type="predicted"/>
<feature type="transmembrane region" description="Helical" evidence="2">
    <location>
        <begin position="15"/>
        <end position="34"/>
    </location>
</feature>